<dbReference type="Gene3D" id="1.10.1270.20">
    <property type="entry name" value="tRNA(m1g37)methyltransferase, domain 2"/>
    <property type="match status" value="1"/>
</dbReference>
<name>A0A9X2L2P3_9BACT</name>
<gene>
    <name evidence="15 20" type="primary">trmD</name>
    <name evidence="20" type="ORF">NM125_06520</name>
</gene>
<protein>
    <recommendedName>
        <fullName evidence="6 15">tRNA (guanine-N(1)-)-methyltransferase</fullName>
        <ecNumber evidence="5 15">2.1.1.228</ecNumber>
    </recommendedName>
    <alternativeName>
        <fullName evidence="12 15">M1G-methyltransferase</fullName>
    </alternativeName>
    <alternativeName>
        <fullName evidence="13 15">tRNA [GM37] methyltransferase</fullName>
    </alternativeName>
</protein>
<keyword evidence="21" id="KW-1185">Reference proteome</keyword>
<dbReference type="PIRSF" id="PIRSF000386">
    <property type="entry name" value="tRNA_mtase"/>
    <property type="match status" value="1"/>
</dbReference>
<accession>A0A9X2L2P3</accession>
<dbReference type="HAMAP" id="MF_00605">
    <property type="entry name" value="TrmD"/>
    <property type="match status" value="1"/>
</dbReference>
<keyword evidence="8 15" id="KW-0489">Methyltransferase</keyword>
<dbReference type="InterPro" id="IPR023148">
    <property type="entry name" value="tRNA_m1G_MeTrfase_C_sf"/>
</dbReference>
<dbReference type="AlphaFoldDB" id="A0A9X2L2P3"/>
<comment type="caution">
    <text evidence="20">The sequence shown here is derived from an EMBL/GenBank/DDBJ whole genome shotgun (WGS) entry which is preliminary data.</text>
</comment>
<evidence type="ECO:0000256" key="9">
    <source>
        <dbReference type="ARBA" id="ARBA00022679"/>
    </source>
</evidence>
<evidence type="ECO:0000256" key="16">
    <source>
        <dbReference type="PIRSR" id="PIRSR000386-1"/>
    </source>
</evidence>
<evidence type="ECO:0000256" key="11">
    <source>
        <dbReference type="ARBA" id="ARBA00022694"/>
    </source>
</evidence>
<dbReference type="Pfam" id="PF01746">
    <property type="entry name" value="tRNA_m1G_MT"/>
    <property type="match status" value="1"/>
</dbReference>
<dbReference type="PANTHER" id="PTHR46417:SF1">
    <property type="entry name" value="TRNA (GUANINE-N(1)-)-METHYLTRANSFERASE"/>
    <property type="match status" value="1"/>
</dbReference>
<comment type="subcellular location">
    <subcellularLocation>
        <location evidence="2 15 17">Cytoplasm</location>
    </subcellularLocation>
</comment>
<dbReference type="FunFam" id="3.40.1280.10:FF:000001">
    <property type="entry name" value="tRNA (guanine-N(1)-)-methyltransferase"/>
    <property type="match status" value="1"/>
</dbReference>
<evidence type="ECO:0000256" key="17">
    <source>
        <dbReference type="RuleBase" id="RU003464"/>
    </source>
</evidence>
<dbReference type="FunFam" id="1.10.1270.20:FF:000001">
    <property type="entry name" value="tRNA (guanine-N(1)-)-methyltransferase"/>
    <property type="match status" value="1"/>
</dbReference>
<evidence type="ECO:0000256" key="7">
    <source>
        <dbReference type="ARBA" id="ARBA00022490"/>
    </source>
</evidence>
<evidence type="ECO:0000256" key="1">
    <source>
        <dbReference type="ARBA" id="ARBA00002634"/>
    </source>
</evidence>
<comment type="catalytic activity">
    <reaction evidence="14 15 17">
        <text>guanosine(37) in tRNA + S-adenosyl-L-methionine = N(1)-methylguanosine(37) in tRNA + S-adenosyl-L-homocysteine + H(+)</text>
        <dbReference type="Rhea" id="RHEA:36899"/>
        <dbReference type="Rhea" id="RHEA-COMP:10145"/>
        <dbReference type="Rhea" id="RHEA-COMP:10147"/>
        <dbReference type="ChEBI" id="CHEBI:15378"/>
        <dbReference type="ChEBI" id="CHEBI:57856"/>
        <dbReference type="ChEBI" id="CHEBI:59789"/>
        <dbReference type="ChEBI" id="CHEBI:73542"/>
        <dbReference type="ChEBI" id="CHEBI:74269"/>
        <dbReference type="EC" id="2.1.1.228"/>
    </reaction>
</comment>
<dbReference type="Proteomes" id="UP001139125">
    <property type="component" value="Unassembled WGS sequence"/>
</dbReference>
<evidence type="ECO:0000313" key="21">
    <source>
        <dbReference type="Proteomes" id="UP001139125"/>
    </source>
</evidence>
<comment type="similarity">
    <text evidence="3 15 17">Belongs to the RNA methyltransferase TrmD family.</text>
</comment>
<comment type="subunit">
    <text evidence="4 15 17">Homodimer.</text>
</comment>
<evidence type="ECO:0000256" key="10">
    <source>
        <dbReference type="ARBA" id="ARBA00022691"/>
    </source>
</evidence>
<proteinExistence type="inferred from homology"/>
<feature type="binding site" evidence="15 16">
    <location>
        <position position="113"/>
    </location>
    <ligand>
        <name>S-adenosyl-L-methionine</name>
        <dbReference type="ChEBI" id="CHEBI:59789"/>
    </ligand>
</feature>
<evidence type="ECO:0000256" key="14">
    <source>
        <dbReference type="ARBA" id="ARBA00047783"/>
    </source>
</evidence>
<evidence type="ECO:0000313" key="20">
    <source>
        <dbReference type="EMBL" id="MCP9291231.1"/>
    </source>
</evidence>
<dbReference type="Gene3D" id="3.40.1280.10">
    <property type="match status" value="1"/>
</dbReference>
<evidence type="ECO:0000256" key="12">
    <source>
        <dbReference type="ARBA" id="ARBA00029736"/>
    </source>
</evidence>
<evidence type="ECO:0000256" key="5">
    <source>
        <dbReference type="ARBA" id="ARBA00012807"/>
    </source>
</evidence>
<dbReference type="NCBIfam" id="TIGR00088">
    <property type="entry name" value="trmD"/>
    <property type="match status" value="1"/>
</dbReference>
<dbReference type="InterPro" id="IPR016009">
    <property type="entry name" value="tRNA_MeTrfase_TRMD/TRM10"/>
</dbReference>
<keyword evidence="11 15" id="KW-0819">tRNA processing</keyword>
<feature type="binding site" evidence="15 16">
    <location>
        <begin position="133"/>
        <end position="138"/>
    </location>
    <ligand>
        <name>S-adenosyl-L-methionine</name>
        <dbReference type="ChEBI" id="CHEBI:59789"/>
    </ligand>
</feature>
<reference evidence="20" key="1">
    <citation type="submission" date="2022-06" db="EMBL/GenBank/DDBJ databases">
        <title>Gracilimonas sp. CAU 1638 isolated from sea sediment.</title>
        <authorList>
            <person name="Kim W."/>
        </authorList>
    </citation>
    <scope>NUCLEOTIDE SEQUENCE</scope>
    <source>
        <strain evidence="20">CAU 1638</strain>
    </source>
</reference>
<dbReference type="PANTHER" id="PTHR46417">
    <property type="entry name" value="TRNA (GUANINE-N(1)-)-METHYLTRANSFERASE"/>
    <property type="match status" value="1"/>
</dbReference>
<dbReference type="GO" id="GO:0005829">
    <property type="term" value="C:cytosol"/>
    <property type="evidence" value="ECO:0007669"/>
    <property type="project" value="TreeGrafter"/>
</dbReference>
<evidence type="ECO:0000256" key="18">
    <source>
        <dbReference type="SAM" id="MobiDB-lite"/>
    </source>
</evidence>
<evidence type="ECO:0000256" key="4">
    <source>
        <dbReference type="ARBA" id="ARBA00011738"/>
    </source>
</evidence>
<evidence type="ECO:0000259" key="19">
    <source>
        <dbReference type="Pfam" id="PF01746"/>
    </source>
</evidence>
<sequence length="231" mass="26060">MMRIDIISAVPALLDGPLNHSIVKRAVDKELVKIHVHDLRDYTEDKHKKIDDYPYGGEPGMVLTPQPIFSCIEKLQSERDYDELIFTAPDGDVFEQPDANALSLKKNIIILCGHYKGVDQRVRDELITKEFSIGDYVLSGGELPAMVITDAVVRLLPGVLGDAGSALNDSFQDGLLEGPVYTRPAEFKGMKVPDVLLSGDHKKVAEWKQEQSEKRTKERRKDLYEKFKKEH</sequence>
<dbReference type="InterPro" id="IPR029028">
    <property type="entry name" value="Alpha/beta_knot_MTases"/>
</dbReference>
<comment type="function">
    <text evidence="1 15 17">Specifically methylates guanosine-37 in various tRNAs.</text>
</comment>
<feature type="domain" description="tRNA methyltransferase TRMD/TRM10-type" evidence="19">
    <location>
        <begin position="2"/>
        <end position="226"/>
    </location>
</feature>
<evidence type="ECO:0000256" key="15">
    <source>
        <dbReference type="HAMAP-Rule" id="MF_00605"/>
    </source>
</evidence>
<keyword evidence="10 15" id="KW-0949">S-adenosyl-L-methionine</keyword>
<dbReference type="EC" id="2.1.1.228" evidence="5 15"/>
<dbReference type="GO" id="GO:0052906">
    <property type="term" value="F:tRNA (guanine(37)-N1)-methyltransferase activity"/>
    <property type="evidence" value="ECO:0007669"/>
    <property type="project" value="UniProtKB-UniRule"/>
</dbReference>
<dbReference type="CDD" id="cd18080">
    <property type="entry name" value="TrmD-like"/>
    <property type="match status" value="1"/>
</dbReference>
<evidence type="ECO:0000256" key="2">
    <source>
        <dbReference type="ARBA" id="ARBA00004496"/>
    </source>
</evidence>
<feature type="region of interest" description="Disordered" evidence="18">
    <location>
        <begin position="207"/>
        <end position="231"/>
    </location>
</feature>
<evidence type="ECO:0000256" key="6">
    <source>
        <dbReference type="ARBA" id="ARBA00014679"/>
    </source>
</evidence>
<evidence type="ECO:0000256" key="13">
    <source>
        <dbReference type="ARBA" id="ARBA00033392"/>
    </source>
</evidence>
<evidence type="ECO:0000256" key="8">
    <source>
        <dbReference type="ARBA" id="ARBA00022603"/>
    </source>
</evidence>
<dbReference type="InterPro" id="IPR002649">
    <property type="entry name" value="tRNA_m1G_MeTrfase_TrmD"/>
</dbReference>
<dbReference type="SUPFAM" id="SSF75217">
    <property type="entry name" value="alpha/beta knot"/>
    <property type="match status" value="1"/>
</dbReference>
<dbReference type="GO" id="GO:0002939">
    <property type="term" value="P:tRNA N1-guanine methylation"/>
    <property type="evidence" value="ECO:0007669"/>
    <property type="project" value="TreeGrafter"/>
</dbReference>
<dbReference type="EMBL" id="JANDBC010000001">
    <property type="protein sequence ID" value="MCP9291231.1"/>
    <property type="molecule type" value="Genomic_DNA"/>
</dbReference>
<dbReference type="InterPro" id="IPR029026">
    <property type="entry name" value="tRNA_m1G_MTases_N"/>
</dbReference>
<organism evidence="20 21">
    <name type="scientific">Gracilimonas sediminicola</name>
    <dbReference type="NCBI Taxonomy" id="2952158"/>
    <lineage>
        <taxon>Bacteria</taxon>
        <taxon>Pseudomonadati</taxon>
        <taxon>Balneolota</taxon>
        <taxon>Balneolia</taxon>
        <taxon>Balneolales</taxon>
        <taxon>Balneolaceae</taxon>
        <taxon>Gracilimonas</taxon>
    </lineage>
</organism>
<keyword evidence="7 15" id="KW-0963">Cytoplasm</keyword>
<keyword evidence="9 15" id="KW-0808">Transferase</keyword>
<dbReference type="NCBIfam" id="NF000648">
    <property type="entry name" value="PRK00026.1"/>
    <property type="match status" value="1"/>
</dbReference>
<evidence type="ECO:0000256" key="3">
    <source>
        <dbReference type="ARBA" id="ARBA00007630"/>
    </source>
</evidence>